<feature type="compositionally biased region" description="Basic and acidic residues" evidence="1">
    <location>
        <begin position="246"/>
        <end position="255"/>
    </location>
</feature>
<evidence type="ECO:0000259" key="2">
    <source>
        <dbReference type="PROSITE" id="PS51782"/>
    </source>
</evidence>
<feature type="compositionally biased region" description="Polar residues" evidence="1">
    <location>
        <begin position="1"/>
        <end position="13"/>
    </location>
</feature>
<evidence type="ECO:0000256" key="1">
    <source>
        <dbReference type="SAM" id="MobiDB-lite"/>
    </source>
</evidence>
<dbReference type="InterPro" id="IPR036779">
    <property type="entry name" value="LysM_dom_sf"/>
</dbReference>
<proteinExistence type="predicted"/>
<dbReference type="InterPro" id="IPR018392">
    <property type="entry name" value="LysM"/>
</dbReference>
<dbReference type="PANTHER" id="PTHR33734">
    <property type="entry name" value="LYSM DOMAIN-CONTAINING GPI-ANCHORED PROTEIN 2"/>
    <property type="match status" value="1"/>
</dbReference>
<sequence length="556" mass="58711">MNLSPTRISSPVTAPTPAGQGDAAGVQVRRGDTLAAIAQRHGVGLQALIDANPQLRNPDVIHPGEWLALPAAERSVTVKPGDTLAAIAARHGSSVAALVQANGITNPNLIFPGDVLRLPGSAPRAAAPATPAAPAAPALAAGRLPDTTGLDEAARYELYAAQVERFGDAAARQDLADGRRVILALRQDTNARAAEGRGVYDDRMVVLWQGADGTRHAVELRANTDPSGQYEPGGPYARRAVGGDYNGDRRGDQGRLAEGTYSHTRGSFLGASALMAGNDQVTERDTNHDGRFDEGVRTARGGYGMHIHVGGASNTYSAGCLTLPPADHARLFDALGTQNSVRTVLVDTQRLSAEAPAAAPPAAVATPQRTLSDADWQRAATTLGVDVAAIRAVAQVEAPGSGFLADGRPKILFEAHVFGRRTGGAYNASHPDISSARWNRSLYVGGAGEYPRLEQAMALDRTAALESASWGRFQIMGFNHQAAGYADVESFVQAMQQGEGRQLDAFVSFIQADPAMHQALRDHDWAGFALRYNGEGYAANQYDTRMAEAWARFSSN</sequence>
<organism evidence="3 4">
    <name type="scientific">Rubrivivax gelatinosus</name>
    <name type="common">Rhodocyclus gelatinosus</name>
    <name type="synonym">Rhodopseudomonas gelatinosa</name>
    <dbReference type="NCBI Taxonomy" id="28068"/>
    <lineage>
        <taxon>Bacteria</taxon>
        <taxon>Pseudomonadati</taxon>
        <taxon>Pseudomonadota</taxon>
        <taxon>Betaproteobacteria</taxon>
        <taxon>Burkholderiales</taxon>
        <taxon>Sphaerotilaceae</taxon>
        <taxon>Rubrivivax</taxon>
    </lineage>
</organism>
<gene>
    <name evidence="3" type="ORF">EV684_101340</name>
</gene>
<evidence type="ECO:0000313" key="4">
    <source>
        <dbReference type="Proteomes" id="UP000295106"/>
    </source>
</evidence>
<dbReference type="PROSITE" id="PS51782">
    <property type="entry name" value="LYSM"/>
    <property type="match status" value="2"/>
</dbReference>
<dbReference type="Proteomes" id="UP000295106">
    <property type="component" value="Unassembled WGS sequence"/>
</dbReference>
<dbReference type="GeneID" id="99687069"/>
<feature type="region of interest" description="Disordered" evidence="1">
    <location>
        <begin position="1"/>
        <end position="24"/>
    </location>
</feature>
<dbReference type="SMART" id="SM00257">
    <property type="entry name" value="LysM"/>
    <property type="match status" value="2"/>
</dbReference>
<dbReference type="CDD" id="cd00118">
    <property type="entry name" value="LysM"/>
    <property type="match status" value="2"/>
</dbReference>
<dbReference type="Gene3D" id="3.10.350.10">
    <property type="entry name" value="LysM domain"/>
    <property type="match status" value="2"/>
</dbReference>
<dbReference type="InterPro" id="IPR024408">
    <property type="entry name" value="Muramidase"/>
</dbReference>
<accession>A0A4V2SHK6</accession>
<feature type="domain" description="LysM" evidence="2">
    <location>
        <begin position="74"/>
        <end position="118"/>
    </location>
</feature>
<dbReference type="RefSeq" id="WP_165908358.1">
    <property type="nucleotide sequence ID" value="NZ_CP181386.1"/>
</dbReference>
<name>A0A4V2SHK6_RUBGE</name>
<dbReference type="Pfam" id="PF01476">
    <property type="entry name" value="LysM"/>
    <property type="match status" value="2"/>
</dbReference>
<dbReference type="EMBL" id="SLXD01000001">
    <property type="protein sequence ID" value="TCP05468.1"/>
    <property type="molecule type" value="Genomic_DNA"/>
</dbReference>
<feature type="region of interest" description="Disordered" evidence="1">
    <location>
        <begin position="224"/>
        <end position="258"/>
    </location>
</feature>
<feature type="domain" description="LysM" evidence="2">
    <location>
        <begin position="24"/>
        <end position="69"/>
    </location>
</feature>
<dbReference type="PANTHER" id="PTHR33734:SF22">
    <property type="entry name" value="MEMBRANE-BOUND LYTIC MUREIN TRANSGLYCOSYLASE D"/>
    <property type="match status" value="1"/>
</dbReference>
<protein>
    <submittedName>
        <fullName evidence="3">LysM repeat protein</fullName>
    </submittedName>
</protein>
<evidence type="ECO:0000313" key="3">
    <source>
        <dbReference type="EMBL" id="TCP05468.1"/>
    </source>
</evidence>
<dbReference type="Pfam" id="PF11860">
    <property type="entry name" value="Muramidase"/>
    <property type="match status" value="1"/>
</dbReference>
<comment type="caution">
    <text evidence="3">The sequence shown here is derived from an EMBL/GenBank/DDBJ whole genome shotgun (WGS) entry which is preliminary data.</text>
</comment>
<reference evidence="3 4" key="1">
    <citation type="submission" date="2019-03" db="EMBL/GenBank/DDBJ databases">
        <title>Genomic Encyclopedia of Type Strains, Phase IV (KMG-IV): sequencing the most valuable type-strain genomes for metagenomic binning, comparative biology and taxonomic classification.</title>
        <authorList>
            <person name="Goeker M."/>
        </authorList>
    </citation>
    <scope>NUCLEOTIDE SEQUENCE [LARGE SCALE GENOMIC DNA]</scope>
    <source>
        <strain evidence="3 4">DSM 1709</strain>
    </source>
</reference>
<dbReference type="AlphaFoldDB" id="A0A4V2SHK6"/>
<dbReference type="SUPFAM" id="SSF54106">
    <property type="entry name" value="LysM domain"/>
    <property type="match status" value="2"/>
</dbReference>